<comment type="caution">
    <text evidence="2">The sequence shown here is derived from an EMBL/GenBank/DDBJ whole genome shotgun (WGS) entry which is preliminary data.</text>
</comment>
<dbReference type="PROSITE" id="PS51257">
    <property type="entry name" value="PROKAR_LIPOPROTEIN"/>
    <property type="match status" value="1"/>
</dbReference>
<name>A0ABU2BAQ3_9CORY</name>
<keyword evidence="3" id="KW-1185">Reference proteome</keyword>
<evidence type="ECO:0000313" key="3">
    <source>
        <dbReference type="Proteomes" id="UP001183619"/>
    </source>
</evidence>
<evidence type="ECO:0000313" key="2">
    <source>
        <dbReference type="EMBL" id="MDR7355680.1"/>
    </source>
</evidence>
<dbReference type="EMBL" id="JAVDYF010000001">
    <property type="protein sequence ID" value="MDR7355680.1"/>
    <property type="molecule type" value="Genomic_DNA"/>
</dbReference>
<feature type="signal peptide" evidence="1">
    <location>
        <begin position="1"/>
        <end position="18"/>
    </location>
</feature>
<dbReference type="Proteomes" id="UP001183619">
    <property type="component" value="Unassembled WGS sequence"/>
</dbReference>
<organism evidence="2 3">
    <name type="scientific">Corynebacterium felinum</name>
    <dbReference type="NCBI Taxonomy" id="131318"/>
    <lineage>
        <taxon>Bacteria</taxon>
        <taxon>Bacillati</taxon>
        <taxon>Actinomycetota</taxon>
        <taxon>Actinomycetes</taxon>
        <taxon>Mycobacteriales</taxon>
        <taxon>Corynebacteriaceae</taxon>
        <taxon>Corynebacterium</taxon>
    </lineage>
</organism>
<keyword evidence="1" id="KW-0732">Signal</keyword>
<proteinExistence type="predicted"/>
<evidence type="ECO:0000256" key="1">
    <source>
        <dbReference type="SAM" id="SignalP"/>
    </source>
</evidence>
<accession>A0ABU2BAQ3</accession>
<dbReference type="InterPro" id="IPR025584">
    <property type="entry name" value="Cthe_2159"/>
</dbReference>
<reference evidence="2 3" key="1">
    <citation type="submission" date="2023-07" db="EMBL/GenBank/DDBJ databases">
        <title>Sequencing the genomes of 1000 actinobacteria strains.</title>
        <authorList>
            <person name="Klenk H.-P."/>
        </authorList>
    </citation>
    <scope>NUCLEOTIDE SEQUENCE [LARGE SCALE GENOMIC DNA]</scope>
    <source>
        <strain evidence="2 3">DSM 44508</strain>
    </source>
</reference>
<dbReference type="RefSeq" id="WP_277103695.1">
    <property type="nucleotide sequence ID" value="NZ_BAAAJS010000051.1"/>
</dbReference>
<dbReference type="Pfam" id="PF14262">
    <property type="entry name" value="Cthe_2159"/>
    <property type="match status" value="2"/>
</dbReference>
<feature type="chain" id="PRO_5045371270" description="Carbohydrate-binding domain-containing protein" evidence="1">
    <location>
        <begin position="19"/>
        <end position="499"/>
    </location>
</feature>
<protein>
    <recommendedName>
        <fullName evidence="4">Carbohydrate-binding domain-containing protein</fullName>
    </recommendedName>
</protein>
<gene>
    <name evidence="2" type="ORF">J2S37_002218</name>
</gene>
<evidence type="ECO:0008006" key="4">
    <source>
        <dbReference type="Google" id="ProtNLM"/>
    </source>
</evidence>
<sequence>MRSVRLALAILTAGVLTACTHNLPTEEPRTPVPQTADTLTQTNYQRLISVTREENETFEGVHESQWTAVASAEFNPEQDITRGGSYTLSGDLPALTINAPEELVVIRLANATLPSITVQSARNVVVVTEGDNSSGVVRSNVNLTFVGTGQLRITSNSTGISANNVAVLGGALYISADGHGIEAYDSVYVRDAHISIDAGAHGITATDTTDPAHGVIDSARSVLKIAVQKDGLKAGSDVIMESGAYEISAGNNAVNGEELVILKADFNVKAGRKGIECEGDAFILGGIVTIDAEYNGINATTTAVITGGEVNIVRALEGIEALTVLIEGGTINITATDDGINASSGNLPEDRPNYFKPSITITGGDLSINAGTDGIDSNGELRITNGKVRIFVQDPGNNGFFDVDGSFEITGGTVFAAGKDHEPIGVTLGAPWIREPMDIGIGEAISIRDAKDTVILEELVEVEVRQIFFSSPELKAGETYTISAESGSKEVEAKKPAVR</sequence>